<dbReference type="InterPro" id="IPR017927">
    <property type="entry name" value="FAD-bd_FR_type"/>
</dbReference>
<dbReference type="PANTHER" id="PTHR47354:SF3">
    <property type="entry name" value="OXIDOREDUCTASE-RELATED"/>
    <property type="match status" value="1"/>
</dbReference>
<keyword evidence="6" id="KW-1185">Reference proteome</keyword>
<dbReference type="InterPro" id="IPR001433">
    <property type="entry name" value="OxRdtase_FAD/NAD-bd"/>
</dbReference>
<evidence type="ECO:0000313" key="6">
    <source>
        <dbReference type="Proteomes" id="UP000252015"/>
    </source>
</evidence>
<sequence>MQLECLTTCIITQHGVQMFTQNVTRGLSQRVLGSALVDVLTGPHGVDRYTELLAPTWTLGEARGKVVDVRRTTPRSVTLTLRPNNAFDRGRAMRAGQYVNVTVDVDGRRHTRCYSPANAEGSAFLELTVGHHDGGVVSAYLHEHARPGMVVGLAGVGGDFTLPTPRPRRILFVSGGSGITPVMAMLRTLIAEGHTGDIAFVHYARTPQEACYRDELAAMPRVRVLHGYTRSGEGDLDGRFGPQHLEAAMPDADAVFVCGPPALIAAVREHCSNVHAESFVAPAIGLPCEPTGGRVTFADSGIDVVDDGRPLLEQAESAGLTPQSGCRMGICHTCTRRKTRGVVRNLTTGAVSATAGEDVQICVSVPVGDVDIAL</sequence>
<dbReference type="SUPFAM" id="SSF54292">
    <property type="entry name" value="2Fe-2S ferredoxin-like"/>
    <property type="match status" value="1"/>
</dbReference>
<dbReference type="InterPro" id="IPR012675">
    <property type="entry name" value="Beta-grasp_dom_sf"/>
</dbReference>
<dbReference type="Pfam" id="PF00970">
    <property type="entry name" value="FAD_binding_6"/>
    <property type="match status" value="1"/>
</dbReference>
<dbReference type="Gene3D" id="2.40.30.10">
    <property type="entry name" value="Translation factors"/>
    <property type="match status" value="1"/>
</dbReference>
<evidence type="ECO:0000256" key="2">
    <source>
        <dbReference type="ARBA" id="ARBA00022714"/>
    </source>
</evidence>
<dbReference type="SUPFAM" id="SSF63380">
    <property type="entry name" value="Riboflavin synthase domain-like"/>
    <property type="match status" value="1"/>
</dbReference>
<keyword evidence="2" id="KW-0001">2Fe-2S</keyword>
<dbReference type="Gene3D" id="3.10.20.30">
    <property type="match status" value="1"/>
</dbReference>
<comment type="cofactor">
    <cofactor evidence="1">
        <name>FAD</name>
        <dbReference type="ChEBI" id="CHEBI:57692"/>
    </cofactor>
</comment>
<dbReference type="SUPFAM" id="SSF52343">
    <property type="entry name" value="Ferredoxin reductase-like, C-terminal NADP-linked domain"/>
    <property type="match status" value="1"/>
</dbReference>
<feature type="domain" description="FAD-binding FR-type" evidence="4">
    <location>
        <begin position="59"/>
        <end position="163"/>
    </location>
</feature>
<dbReference type="InterPro" id="IPR017938">
    <property type="entry name" value="Riboflavin_synthase-like_b-brl"/>
</dbReference>
<dbReference type="InterPro" id="IPR050415">
    <property type="entry name" value="MRET"/>
</dbReference>
<dbReference type="AlphaFoldDB" id="A0A375YUX4"/>
<dbReference type="Pfam" id="PF00175">
    <property type="entry name" value="NAD_binding_1"/>
    <property type="match status" value="1"/>
</dbReference>
<dbReference type="Gene3D" id="3.40.50.80">
    <property type="entry name" value="Nucleotide-binding domain of ferredoxin-NADP reductase (FNR) module"/>
    <property type="match status" value="1"/>
</dbReference>
<name>A0A375YUX4_MYCSH</name>
<dbReference type="PROSITE" id="PS51384">
    <property type="entry name" value="FAD_FR"/>
    <property type="match status" value="1"/>
</dbReference>
<keyword evidence="2" id="KW-0408">Iron</keyword>
<evidence type="ECO:0000259" key="4">
    <source>
        <dbReference type="PROSITE" id="PS51384"/>
    </source>
</evidence>
<dbReference type="GO" id="GO:0016491">
    <property type="term" value="F:oxidoreductase activity"/>
    <property type="evidence" value="ECO:0007669"/>
    <property type="project" value="InterPro"/>
</dbReference>
<dbReference type="PRINTS" id="PR00410">
    <property type="entry name" value="PHEHYDRXLASE"/>
</dbReference>
<accession>A0A375YUX4</accession>
<protein>
    <submittedName>
        <fullName evidence="5">Oxidoreductase FAD/NAD(P)-binding domain-containing protein [Conexibacter woesei DSM]</fullName>
    </submittedName>
</protein>
<dbReference type="InterPro" id="IPR036010">
    <property type="entry name" value="2Fe-2S_ferredoxin-like_sf"/>
</dbReference>
<dbReference type="InterPro" id="IPR008333">
    <property type="entry name" value="Cbr1-like_FAD-bd_dom"/>
</dbReference>
<dbReference type="EMBL" id="UEGW01000001">
    <property type="protein sequence ID" value="SRX92721.1"/>
    <property type="molecule type" value="Genomic_DNA"/>
</dbReference>
<dbReference type="InterPro" id="IPR001041">
    <property type="entry name" value="2Fe-2S_ferredoxin-type"/>
</dbReference>
<dbReference type="InterPro" id="IPR039261">
    <property type="entry name" value="FNR_nucleotide-bd"/>
</dbReference>
<dbReference type="GO" id="GO:0051537">
    <property type="term" value="F:2 iron, 2 sulfur cluster binding"/>
    <property type="evidence" value="ECO:0007669"/>
    <property type="project" value="UniProtKB-KW"/>
</dbReference>
<gene>
    <name evidence="5" type="ORF">MSP7336_00947</name>
</gene>
<dbReference type="CDD" id="cd00207">
    <property type="entry name" value="fer2"/>
    <property type="match status" value="1"/>
</dbReference>
<evidence type="ECO:0000313" key="5">
    <source>
        <dbReference type="EMBL" id="SRX92721.1"/>
    </source>
</evidence>
<reference evidence="5 6" key="1">
    <citation type="submission" date="2018-05" db="EMBL/GenBank/DDBJ databases">
        <authorList>
            <consortium name="IHU Genomes"/>
        </authorList>
    </citation>
    <scope>NUCLEOTIDE SEQUENCE [LARGE SCALE GENOMIC DNA]</scope>
    <source>
        <strain evidence="5 6">P7336</strain>
    </source>
</reference>
<dbReference type="STRING" id="29313.BHQ16_01385"/>
<dbReference type="Pfam" id="PF00111">
    <property type="entry name" value="Fer2"/>
    <property type="match status" value="1"/>
</dbReference>
<dbReference type="Proteomes" id="UP000252015">
    <property type="component" value="Unassembled WGS sequence"/>
</dbReference>
<keyword evidence="3" id="KW-0411">Iron-sulfur</keyword>
<evidence type="ECO:0000256" key="3">
    <source>
        <dbReference type="ARBA" id="ARBA00023014"/>
    </source>
</evidence>
<proteinExistence type="predicted"/>
<dbReference type="CDD" id="cd06216">
    <property type="entry name" value="FNR_iron_sulfur_binding_2"/>
    <property type="match status" value="1"/>
</dbReference>
<dbReference type="PANTHER" id="PTHR47354">
    <property type="entry name" value="NADH OXIDOREDUCTASE HCR"/>
    <property type="match status" value="1"/>
</dbReference>
<organism evidence="5 6">
    <name type="scientific">Mycobacterium shimoidei</name>
    <dbReference type="NCBI Taxonomy" id="29313"/>
    <lineage>
        <taxon>Bacteria</taxon>
        <taxon>Bacillati</taxon>
        <taxon>Actinomycetota</taxon>
        <taxon>Actinomycetes</taxon>
        <taxon>Mycobacteriales</taxon>
        <taxon>Mycobacteriaceae</taxon>
        <taxon>Mycobacterium</taxon>
    </lineage>
</organism>
<evidence type="ECO:0000256" key="1">
    <source>
        <dbReference type="ARBA" id="ARBA00001974"/>
    </source>
</evidence>
<keyword evidence="2" id="KW-0479">Metal-binding</keyword>